<dbReference type="InterPro" id="IPR012340">
    <property type="entry name" value="NA-bd_OB-fold"/>
</dbReference>
<evidence type="ECO:0000256" key="1">
    <source>
        <dbReference type="ARBA" id="ARBA00004229"/>
    </source>
</evidence>
<feature type="region of interest" description="Disordered" evidence="11">
    <location>
        <begin position="1027"/>
        <end position="1106"/>
    </location>
</feature>
<keyword evidence="8 10" id="KW-0694">RNA-binding</keyword>
<dbReference type="OMA" id="RFMFHYN"/>
<dbReference type="CDD" id="cd11364">
    <property type="entry name" value="RNase_PH_PNPase_2"/>
    <property type="match status" value="1"/>
</dbReference>
<dbReference type="GO" id="GO:0000965">
    <property type="term" value="P:mitochondrial RNA 3'-end processing"/>
    <property type="evidence" value="ECO:0007669"/>
    <property type="project" value="TreeGrafter"/>
</dbReference>
<dbReference type="InterPro" id="IPR020568">
    <property type="entry name" value="Ribosomal_Su5_D2-typ_SF"/>
</dbReference>
<dbReference type="Gene3D" id="3.30.1370.10">
    <property type="entry name" value="K Homology domain, type 1"/>
    <property type="match status" value="1"/>
</dbReference>
<dbReference type="InterPro" id="IPR036345">
    <property type="entry name" value="ExoRNase_PH_dom2_sf"/>
</dbReference>
<feature type="compositionally biased region" description="Low complexity" evidence="11">
    <location>
        <begin position="73"/>
        <end position="83"/>
    </location>
</feature>
<dbReference type="InterPro" id="IPR015847">
    <property type="entry name" value="ExoRNase_PH_dom2"/>
</dbReference>
<keyword evidence="5" id="KW-0808">Transferase</keyword>
<dbReference type="GO" id="GO:0009570">
    <property type="term" value="C:chloroplast stroma"/>
    <property type="evidence" value="ECO:0007669"/>
    <property type="project" value="TreeGrafter"/>
</dbReference>
<comment type="subcellular location">
    <subcellularLocation>
        <location evidence="1">Plastid</location>
        <location evidence="1">Chloroplast</location>
    </subcellularLocation>
</comment>
<evidence type="ECO:0000259" key="12">
    <source>
        <dbReference type="PROSITE" id="PS50126"/>
    </source>
</evidence>
<dbReference type="GO" id="GO:0006364">
    <property type="term" value="P:rRNA processing"/>
    <property type="evidence" value="ECO:0007669"/>
    <property type="project" value="UniProtKB-KW"/>
</dbReference>
<dbReference type="InterPro" id="IPR004087">
    <property type="entry name" value="KH_dom"/>
</dbReference>
<dbReference type="InterPro" id="IPR003029">
    <property type="entry name" value="S1_domain"/>
</dbReference>
<evidence type="ECO:0000256" key="11">
    <source>
        <dbReference type="SAM" id="MobiDB-lite"/>
    </source>
</evidence>
<dbReference type="InterPro" id="IPR036612">
    <property type="entry name" value="KH_dom_type_1_sf"/>
</dbReference>
<gene>
    <name evidence="13" type="ORF">CBR_g5744</name>
</gene>
<dbReference type="NCBIfam" id="TIGR03591">
    <property type="entry name" value="polynuc_phos"/>
    <property type="match status" value="1"/>
</dbReference>
<dbReference type="Pfam" id="PF03725">
    <property type="entry name" value="RNase_PH_C"/>
    <property type="match status" value="1"/>
</dbReference>
<dbReference type="FunFam" id="2.40.50.140:FF:000158">
    <property type="entry name" value="Polyribonucleotide nucleotidyltransferase 1, chloroplastic"/>
    <property type="match status" value="1"/>
</dbReference>
<dbReference type="SUPFAM" id="SSF55666">
    <property type="entry name" value="Ribonuclease PH domain 2-like"/>
    <property type="match status" value="2"/>
</dbReference>
<dbReference type="GO" id="GO:0008033">
    <property type="term" value="P:tRNA processing"/>
    <property type="evidence" value="ECO:0007669"/>
    <property type="project" value="UniProtKB-KW"/>
</dbReference>
<evidence type="ECO:0000256" key="5">
    <source>
        <dbReference type="ARBA" id="ARBA00022679"/>
    </source>
</evidence>
<dbReference type="Pfam" id="PF00013">
    <property type="entry name" value="KH_1"/>
    <property type="match status" value="1"/>
</dbReference>
<dbReference type="PANTHER" id="PTHR11252">
    <property type="entry name" value="POLYRIBONUCLEOTIDE NUCLEOTIDYLTRANSFERASE"/>
    <property type="match status" value="1"/>
</dbReference>
<dbReference type="EC" id="2.7.7.8" evidence="3"/>
<dbReference type="InterPro" id="IPR004088">
    <property type="entry name" value="KH_dom_type_1"/>
</dbReference>
<dbReference type="NCBIfam" id="NF008805">
    <property type="entry name" value="PRK11824.1"/>
    <property type="match status" value="1"/>
</dbReference>
<dbReference type="SUPFAM" id="SSF54211">
    <property type="entry name" value="Ribosomal protein S5 domain 2-like"/>
    <property type="match status" value="2"/>
</dbReference>
<comment type="similarity">
    <text evidence="2">Belongs to the polyribonucleotide nucleotidyltransferase family.</text>
</comment>
<evidence type="ECO:0000313" key="13">
    <source>
        <dbReference type="EMBL" id="GBG70114.1"/>
    </source>
</evidence>
<dbReference type="InterPro" id="IPR012162">
    <property type="entry name" value="PNPase"/>
</dbReference>
<dbReference type="Gene3D" id="3.30.230.70">
    <property type="entry name" value="GHMP Kinase, N-terminal domain"/>
    <property type="match status" value="2"/>
</dbReference>
<sequence length="1106" mass="118690">MGAEVAAVALARPGEMSTLVFAKSVAGGTRLRTQQLPLDRPPPPGRKMGLGSETCRAAPQGLAHRLGGGGVGHSHSSSSSSSSSRERKNTTCLPQRSRSRSSRSCLCSIAPASDGRRRVGKKSTCQLSSRRSLLCHRCWWEFYGDRLEKHCGIGSQGLGGGRGGSDPGAVWLHSQLYGGNSRGRRAVPAAEASLVASAGDGTSAEHRLSASLTSEVSGLMAHTLTLEVGGRQITVETGVIGRQANGAVTVTDGETVLFTTVCAAEEAENVGDFVPLTVNYQERLSAVGRTSGGFFKREGRPRDHEVLTCRLIDRPLRPLMPEGFHHETQVLSWVLSYDGVHSTEPLAITAAGAAMAISDIPLKKPIAGVRVGMMADGRFVVNPTVQEMAESQLDLVLAGTADAVMMIEGYCNFLSDEQMLQAIEMGQAAVSSMCRDIERWACEVGKPKAFDKIRAPPSELQEIVTEVVGEEIERGLRIRAKKERTKVIGDAEETVLEMLTEEGRNRALERLKIEEANAVWGDDEDEDEGVQMVLDEKADQLRKEMMASAATAKSWVRHSLHVRRRKGRLYDPVDVKIATKAVVSSILRRIVVTEGLRSDGRSESDVRAITSSCGLLPRAHGSALFTRGETQALAVATLGGDSMMQKTDNLSGSDAIRFYLQYHFPPCSVGETGRIGPPNRREVGHGTLAQRALEPVFPSEEEFPYSVRLESMITESNGSSSMASVCGGCLALMDAGVPLKKPVSGIAMGLILDTLHCGGSGEPLILTDILGSEDALGDMDFKVAGDEEKVTAFQMDIKVEGINIPVLRTALARAREGRQVVLQKMKECSPPPRMALSPYAPIIATMKIEPSKVVTVIGSGGKTIRSIIDESGVECINVEDDGTVTICARNTEVLEQAKARIRGISMVPEVGAVYHNCPVKGVTAYGCFVEIAPGRQGLVHVSELSTKRVEKVEDFVKEGDLLDVKLLEINARGQLRLSCRAVLLEQEEGKSEGEGVAKGTDVEMAFEGGEGIKAQLEAAAAVNGMKEREGQKAVRRRRVGPRASDGLTERADEEGERTEGANAGRKRTRGKLAAADPKTKEQGIEDAAAGDREEDGENVTTVVETQ</sequence>
<keyword evidence="14" id="KW-1185">Reference proteome</keyword>
<dbReference type="Pfam" id="PF00575">
    <property type="entry name" value="S1"/>
    <property type="match status" value="1"/>
</dbReference>
<feature type="region of interest" description="Disordered" evidence="11">
    <location>
        <begin position="31"/>
        <end position="97"/>
    </location>
</feature>
<evidence type="ECO:0000256" key="6">
    <source>
        <dbReference type="ARBA" id="ARBA00022694"/>
    </source>
</evidence>
<dbReference type="SUPFAM" id="SSF54791">
    <property type="entry name" value="Eukaryotic type KH-domain (KH-domain type I)"/>
    <property type="match status" value="1"/>
</dbReference>
<keyword evidence="4" id="KW-0698">rRNA processing</keyword>
<dbReference type="OrthoDB" id="437922at2759"/>
<dbReference type="SUPFAM" id="SSF50249">
    <property type="entry name" value="Nucleic acid-binding proteins"/>
    <property type="match status" value="1"/>
</dbReference>
<comment type="caution">
    <text evidence="13">The sequence shown here is derived from an EMBL/GenBank/DDBJ whole genome shotgun (WGS) entry which is preliminary data.</text>
</comment>
<dbReference type="PANTHER" id="PTHR11252:SF0">
    <property type="entry name" value="POLYRIBONUCLEOTIDE NUCLEOTIDYLTRANSFERASE 1, MITOCHONDRIAL"/>
    <property type="match status" value="1"/>
</dbReference>
<dbReference type="STRING" id="69332.A0A388KJ89"/>
<dbReference type="GO" id="GO:0003723">
    <property type="term" value="F:RNA binding"/>
    <property type="evidence" value="ECO:0007669"/>
    <property type="project" value="UniProtKB-UniRule"/>
</dbReference>
<dbReference type="CDD" id="cd02393">
    <property type="entry name" value="KH-I_PNPase"/>
    <property type="match status" value="1"/>
</dbReference>
<dbReference type="EMBL" id="BFEA01000125">
    <property type="protein sequence ID" value="GBG70114.1"/>
    <property type="molecule type" value="Genomic_DNA"/>
</dbReference>
<dbReference type="SMART" id="SM00322">
    <property type="entry name" value="KH"/>
    <property type="match status" value="1"/>
</dbReference>
<evidence type="ECO:0000256" key="3">
    <source>
        <dbReference type="ARBA" id="ARBA00012416"/>
    </source>
</evidence>
<dbReference type="GO" id="GO:0000175">
    <property type="term" value="F:3'-5'-RNA exonuclease activity"/>
    <property type="evidence" value="ECO:0007669"/>
    <property type="project" value="UniProtKB-ARBA"/>
</dbReference>
<protein>
    <recommendedName>
        <fullName evidence="3">polyribonucleotide nucleotidyltransferase</fullName>
        <ecNumber evidence="3">2.7.7.8</ecNumber>
    </recommendedName>
    <alternativeName>
        <fullName evidence="9">Polynucleotide phosphorylase 1</fullName>
    </alternativeName>
</protein>
<dbReference type="GO" id="GO:0000958">
    <property type="term" value="P:mitochondrial mRNA catabolic process"/>
    <property type="evidence" value="ECO:0007669"/>
    <property type="project" value="TreeGrafter"/>
</dbReference>
<evidence type="ECO:0000256" key="7">
    <source>
        <dbReference type="ARBA" id="ARBA00022695"/>
    </source>
</evidence>
<evidence type="ECO:0000256" key="8">
    <source>
        <dbReference type="ARBA" id="ARBA00022884"/>
    </source>
</evidence>
<dbReference type="InterPro" id="IPR027408">
    <property type="entry name" value="PNPase/RNase_PH_dom_sf"/>
</dbReference>
<evidence type="ECO:0000256" key="9">
    <source>
        <dbReference type="ARBA" id="ARBA00031451"/>
    </source>
</evidence>
<evidence type="ECO:0000256" key="10">
    <source>
        <dbReference type="PROSITE-ProRule" id="PRU00117"/>
    </source>
</evidence>
<accession>A0A388KJ89</accession>
<dbReference type="Pfam" id="PF01138">
    <property type="entry name" value="RNase_PH"/>
    <property type="match status" value="2"/>
</dbReference>
<dbReference type="CDD" id="cd04472">
    <property type="entry name" value="S1_PNPase"/>
    <property type="match status" value="1"/>
</dbReference>
<dbReference type="FunFam" id="3.30.1370.10:FF:000001">
    <property type="entry name" value="Polyribonucleotide nucleotidyltransferase"/>
    <property type="match status" value="1"/>
</dbReference>
<dbReference type="FunFam" id="3.30.230.70:FF:000001">
    <property type="entry name" value="Polyribonucleotide nucleotidyltransferase"/>
    <property type="match status" value="1"/>
</dbReference>
<proteinExistence type="inferred from homology"/>
<feature type="domain" description="S1 motif" evidence="12">
    <location>
        <begin position="911"/>
        <end position="980"/>
    </location>
</feature>
<organism evidence="13 14">
    <name type="scientific">Chara braunii</name>
    <name type="common">Braun's stonewort</name>
    <dbReference type="NCBI Taxonomy" id="69332"/>
    <lineage>
        <taxon>Eukaryota</taxon>
        <taxon>Viridiplantae</taxon>
        <taxon>Streptophyta</taxon>
        <taxon>Charophyceae</taxon>
        <taxon>Charales</taxon>
        <taxon>Characeae</taxon>
        <taxon>Chara</taxon>
    </lineage>
</organism>
<dbReference type="Gramene" id="GBG70114">
    <property type="protein sequence ID" value="GBG70114"/>
    <property type="gene ID" value="CBR_g5744"/>
</dbReference>
<evidence type="ECO:0000313" key="14">
    <source>
        <dbReference type="Proteomes" id="UP000265515"/>
    </source>
</evidence>
<dbReference type="PROSITE" id="PS50126">
    <property type="entry name" value="S1"/>
    <property type="match status" value="1"/>
</dbReference>
<dbReference type="CDD" id="cd11363">
    <property type="entry name" value="RNase_PH_PNPase_1"/>
    <property type="match status" value="1"/>
</dbReference>
<evidence type="ECO:0000256" key="4">
    <source>
        <dbReference type="ARBA" id="ARBA00022552"/>
    </source>
</evidence>
<keyword evidence="7" id="KW-0548">Nucleotidyltransferase</keyword>
<dbReference type="SMART" id="SM00316">
    <property type="entry name" value="S1"/>
    <property type="match status" value="1"/>
</dbReference>
<dbReference type="HAMAP" id="MF_01595">
    <property type="entry name" value="PNPase"/>
    <property type="match status" value="1"/>
</dbReference>
<dbReference type="Gene3D" id="2.40.50.140">
    <property type="entry name" value="Nucleic acid-binding proteins"/>
    <property type="match status" value="1"/>
</dbReference>
<dbReference type="InterPro" id="IPR001247">
    <property type="entry name" value="ExoRNase_PH_dom1"/>
</dbReference>
<reference evidence="13 14" key="1">
    <citation type="journal article" date="2018" name="Cell">
        <title>The Chara Genome: Secondary Complexity and Implications for Plant Terrestrialization.</title>
        <authorList>
            <person name="Nishiyama T."/>
            <person name="Sakayama H."/>
            <person name="Vries J.D."/>
            <person name="Buschmann H."/>
            <person name="Saint-Marcoux D."/>
            <person name="Ullrich K.K."/>
            <person name="Haas F.B."/>
            <person name="Vanderstraeten L."/>
            <person name="Becker D."/>
            <person name="Lang D."/>
            <person name="Vosolsobe S."/>
            <person name="Rombauts S."/>
            <person name="Wilhelmsson P.K.I."/>
            <person name="Janitza P."/>
            <person name="Kern R."/>
            <person name="Heyl A."/>
            <person name="Rumpler F."/>
            <person name="Villalobos L.I.A.C."/>
            <person name="Clay J.M."/>
            <person name="Skokan R."/>
            <person name="Toyoda A."/>
            <person name="Suzuki Y."/>
            <person name="Kagoshima H."/>
            <person name="Schijlen E."/>
            <person name="Tajeshwar N."/>
            <person name="Catarino B."/>
            <person name="Hetherington A.J."/>
            <person name="Saltykova A."/>
            <person name="Bonnot C."/>
            <person name="Breuninger H."/>
            <person name="Symeonidi A."/>
            <person name="Radhakrishnan G.V."/>
            <person name="Van Nieuwerburgh F."/>
            <person name="Deforce D."/>
            <person name="Chang C."/>
            <person name="Karol K.G."/>
            <person name="Hedrich R."/>
            <person name="Ulvskov P."/>
            <person name="Glockner G."/>
            <person name="Delwiche C.F."/>
            <person name="Petrasek J."/>
            <person name="Van de Peer Y."/>
            <person name="Friml J."/>
            <person name="Beilby M."/>
            <person name="Dolan L."/>
            <person name="Kohara Y."/>
            <person name="Sugano S."/>
            <person name="Fujiyama A."/>
            <person name="Delaux P.-M."/>
            <person name="Quint M."/>
            <person name="TheiBen G."/>
            <person name="Hagemann M."/>
            <person name="Harholt J."/>
            <person name="Dunand C."/>
            <person name="Zachgo S."/>
            <person name="Langdale J."/>
            <person name="Maumus F."/>
            <person name="Straeten D.V.D."/>
            <person name="Gould S.B."/>
            <person name="Rensing S.A."/>
        </authorList>
    </citation>
    <scope>NUCLEOTIDE SEQUENCE [LARGE SCALE GENOMIC DNA]</scope>
    <source>
        <strain evidence="13 14">S276</strain>
    </source>
</reference>
<dbReference type="GO" id="GO:0005739">
    <property type="term" value="C:mitochondrion"/>
    <property type="evidence" value="ECO:0007669"/>
    <property type="project" value="TreeGrafter"/>
</dbReference>
<name>A0A388KJ89_CHABU</name>
<evidence type="ECO:0000256" key="2">
    <source>
        <dbReference type="ARBA" id="ARBA00007404"/>
    </source>
</evidence>
<dbReference type="GO" id="GO:0005829">
    <property type="term" value="C:cytosol"/>
    <property type="evidence" value="ECO:0007669"/>
    <property type="project" value="TreeGrafter"/>
</dbReference>
<dbReference type="Proteomes" id="UP000265515">
    <property type="component" value="Unassembled WGS sequence"/>
</dbReference>
<dbReference type="AlphaFoldDB" id="A0A388KJ89"/>
<dbReference type="GO" id="GO:0004654">
    <property type="term" value="F:polyribonucleotide nucleotidyltransferase activity"/>
    <property type="evidence" value="ECO:0007669"/>
    <property type="project" value="UniProtKB-EC"/>
</dbReference>
<dbReference type="PROSITE" id="PS50084">
    <property type="entry name" value="KH_TYPE_1"/>
    <property type="match status" value="1"/>
</dbReference>
<keyword evidence="6" id="KW-0819">tRNA processing</keyword>